<dbReference type="Proteomes" id="UP001153148">
    <property type="component" value="Unassembled WGS sequence"/>
</dbReference>
<accession>A0ABN7NT60</accession>
<feature type="non-terminal residue" evidence="2">
    <location>
        <position position="127"/>
    </location>
</feature>
<protein>
    <recommendedName>
        <fullName evidence="1">CN hydrolase domain-containing protein</fullName>
    </recommendedName>
</protein>
<dbReference type="Pfam" id="PF00795">
    <property type="entry name" value="CN_hydrolase"/>
    <property type="match status" value="1"/>
</dbReference>
<feature type="domain" description="CN hydrolase" evidence="1">
    <location>
        <begin position="55"/>
        <end position="121"/>
    </location>
</feature>
<organism evidence="2 3">
    <name type="scientific">Timema podura</name>
    <name type="common">Walking stick</name>
    <dbReference type="NCBI Taxonomy" id="61482"/>
    <lineage>
        <taxon>Eukaryota</taxon>
        <taxon>Metazoa</taxon>
        <taxon>Ecdysozoa</taxon>
        <taxon>Arthropoda</taxon>
        <taxon>Hexapoda</taxon>
        <taxon>Insecta</taxon>
        <taxon>Pterygota</taxon>
        <taxon>Neoptera</taxon>
        <taxon>Polyneoptera</taxon>
        <taxon>Phasmatodea</taxon>
        <taxon>Timematodea</taxon>
        <taxon>Timematoidea</taxon>
        <taxon>Timematidae</taxon>
        <taxon>Timema</taxon>
    </lineage>
</organism>
<name>A0ABN7NT60_TIMPD</name>
<evidence type="ECO:0000313" key="3">
    <source>
        <dbReference type="Proteomes" id="UP001153148"/>
    </source>
</evidence>
<dbReference type="SUPFAM" id="SSF56317">
    <property type="entry name" value="Carbon-nitrogen hydrolase"/>
    <property type="match status" value="1"/>
</dbReference>
<dbReference type="InterPro" id="IPR003010">
    <property type="entry name" value="C-N_Hydrolase"/>
</dbReference>
<keyword evidence="3" id="KW-1185">Reference proteome</keyword>
<evidence type="ECO:0000313" key="2">
    <source>
        <dbReference type="EMBL" id="CAG2058023.1"/>
    </source>
</evidence>
<sequence length="127" mass="14099">MSSHPLPMMPCASRKLSDCSHRDAIYLKLNVEWWYILLNCGSRGSGNNNISSIVSDEKVSNCHVVIDDNGNIASVYRKTHLFDVDLPEKGIKLMESKYVLPGSKIIPPLETPVGNVGLSIVSFHKIF</sequence>
<reference evidence="2" key="1">
    <citation type="submission" date="2021-03" db="EMBL/GenBank/DDBJ databases">
        <authorList>
            <person name="Tran Van P."/>
        </authorList>
    </citation>
    <scope>NUCLEOTIDE SEQUENCE</scope>
</reference>
<dbReference type="Gene3D" id="3.60.110.10">
    <property type="entry name" value="Carbon-nitrogen hydrolase"/>
    <property type="match status" value="1"/>
</dbReference>
<dbReference type="EMBL" id="CAJPIN010006477">
    <property type="protein sequence ID" value="CAG2058023.1"/>
    <property type="molecule type" value="Genomic_DNA"/>
</dbReference>
<comment type="caution">
    <text evidence="2">The sequence shown here is derived from an EMBL/GenBank/DDBJ whole genome shotgun (WGS) entry which is preliminary data.</text>
</comment>
<gene>
    <name evidence="2" type="ORF">TPAB3V08_LOCUS4998</name>
</gene>
<dbReference type="PANTHER" id="PTHR23088">
    <property type="entry name" value="NITRILASE-RELATED"/>
    <property type="match status" value="1"/>
</dbReference>
<dbReference type="PANTHER" id="PTHR23088:SF27">
    <property type="entry name" value="DEAMINATED GLUTATHIONE AMIDASE"/>
    <property type="match status" value="1"/>
</dbReference>
<evidence type="ECO:0000259" key="1">
    <source>
        <dbReference type="Pfam" id="PF00795"/>
    </source>
</evidence>
<dbReference type="InterPro" id="IPR036526">
    <property type="entry name" value="C-N_Hydrolase_sf"/>
</dbReference>
<proteinExistence type="predicted"/>